<comment type="caution">
    <text evidence="1">The sequence shown here is derived from an EMBL/GenBank/DDBJ whole genome shotgun (WGS) entry which is preliminary data.</text>
</comment>
<sequence>MLDTEAPSELLMRASAPRPACSQARAKSTASSACSAQGCQLSRSGKSRAISAASASPAAGSSSVCRAIAQACSTVAARLASFRSPVLALPLRLPK</sequence>
<dbReference type="EMBL" id="JAANQT010015654">
    <property type="protein sequence ID" value="KAG1272217.1"/>
    <property type="molecule type" value="Genomic_DNA"/>
</dbReference>
<name>A0A9P6WS24_RHIOR</name>
<gene>
    <name evidence="1" type="ORF">G6F64_015538</name>
</gene>
<protein>
    <submittedName>
        <fullName evidence="1">Uncharacterized protein</fullName>
    </submittedName>
</protein>
<evidence type="ECO:0000313" key="1">
    <source>
        <dbReference type="EMBL" id="KAG1272217.1"/>
    </source>
</evidence>
<evidence type="ECO:0000313" key="2">
    <source>
        <dbReference type="Proteomes" id="UP000716291"/>
    </source>
</evidence>
<dbReference type="AlphaFoldDB" id="A0A9P6WS24"/>
<accession>A0A9P6WS24</accession>
<proteinExistence type="predicted"/>
<reference evidence="1" key="1">
    <citation type="journal article" date="2020" name="Microb. Genom.">
        <title>Genetic diversity of clinical and environmental Mucorales isolates obtained from an investigation of mucormycosis cases among solid organ transplant recipients.</title>
        <authorList>
            <person name="Nguyen M.H."/>
            <person name="Kaul D."/>
            <person name="Muto C."/>
            <person name="Cheng S.J."/>
            <person name="Richter R.A."/>
            <person name="Bruno V.M."/>
            <person name="Liu G."/>
            <person name="Beyhan S."/>
            <person name="Sundermann A.J."/>
            <person name="Mounaud S."/>
            <person name="Pasculle A.W."/>
            <person name="Nierman W.C."/>
            <person name="Driscoll E."/>
            <person name="Cumbie R."/>
            <person name="Clancy C.J."/>
            <person name="Dupont C.L."/>
        </authorList>
    </citation>
    <scope>NUCLEOTIDE SEQUENCE</scope>
    <source>
        <strain evidence="1">GL11</strain>
    </source>
</reference>
<keyword evidence="2" id="KW-1185">Reference proteome</keyword>
<organism evidence="1 2">
    <name type="scientific">Rhizopus oryzae</name>
    <name type="common">Mucormycosis agent</name>
    <name type="synonym">Rhizopus arrhizus var. delemar</name>
    <dbReference type="NCBI Taxonomy" id="64495"/>
    <lineage>
        <taxon>Eukaryota</taxon>
        <taxon>Fungi</taxon>
        <taxon>Fungi incertae sedis</taxon>
        <taxon>Mucoromycota</taxon>
        <taxon>Mucoromycotina</taxon>
        <taxon>Mucoromycetes</taxon>
        <taxon>Mucorales</taxon>
        <taxon>Mucorineae</taxon>
        <taxon>Rhizopodaceae</taxon>
        <taxon>Rhizopus</taxon>
    </lineage>
</organism>
<dbReference type="Proteomes" id="UP000716291">
    <property type="component" value="Unassembled WGS sequence"/>
</dbReference>